<name>A0A656QNL2_9BURK</name>
<dbReference type="AlphaFoldDB" id="A0A656QNL2"/>
<sequence length="299" mass="33230">MAKARFLKPAGEELNLNSKNAVERVNGSDGKSYPASYTAHRDAIRRAIEADPHATNTAIAKRMHSARDTVIAVRREIAGQIVDARYAAMCTAIAECYRVDEVKDLRDKARALEVYTRQAQNREAERRAAEIRLRAERRAGELLLKQTKAEGTRSQLRGRDASGGRIERPPEARAQTLREKGISKDQGSDWQKLATLPEQTFEAALADQKQPPTTTSLVKLATQAGPRYSVTAMDGSTSMNPMSLWVWDLVRGFERKCLAQEEPIAVFGGMTQTMQADLARLVPGLLDWFARLPIDTVKP</sequence>
<proteinExistence type="predicted"/>
<evidence type="ECO:0000313" key="2">
    <source>
        <dbReference type="EMBL" id="KDR31540.1"/>
    </source>
</evidence>
<feature type="compositionally biased region" description="Basic and acidic residues" evidence="1">
    <location>
        <begin position="149"/>
        <end position="187"/>
    </location>
</feature>
<evidence type="ECO:0000313" key="3">
    <source>
        <dbReference type="Proteomes" id="UP000027451"/>
    </source>
</evidence>
<reference evidence="2 3" key="1">
    <citation type="submission" date="2014-03" db="EMBL/GenBank/DDBJ databases">
        <title>Draft Genome Sequences of Four Burkholderia Strains.</title>
        <authorList>
            <person name="Liu X.Y."/>
            <person name="Li C.X."/>
            <person name="Xu J.H."/>
        </authorList>
    </citation>
    <scope>NUCLEOTIDE SEQUENCE [LARGE SCALE GENOMIC DNA]</scope>
    <source>
        <strain evidence="2 3">OP-1</strain>
    </source>
</reference>
<keyword evidence="3" id="KW-1185">Reference proteome</keyword>
<feature type="region of interest" description="Disordered" evidence="1">
    <location>
        <begin position="149"/>
        <end position="188"/>
    </location>
</feature>
<dbReference type="Proteomes" id="UP000027451">
    <property type="component" value="Unassembled WGS sequence"/>
</dbReference>
<comment type="caution">
    <text evidence="2">The sequence shown here is derived from an EMBL/GenBank/DDBJ whole genome shotgun (WGS) entry which is preliminary data.</text>
</comment>
<accession>A0A656QNL2</accession>
<gene>
    <name evidence="2" type="ORF">BG60_28990</name>
</gene>
<dbReference type="EMBL" id="JFHD01000005">
    <property type="protein sequence ID" value="KDR31540.1"/>
    <property type="molecule type" value="Genomic_DNA"/>
</dbReference>
<organism evidence="2 3">
    <name type="scientific">Caballeronia zhejiangensis</name>
    <dbReference type="NCBI Taxonomy" id="871203"/>
    <lineage>
        <taxon>Bacteria</taxon>
        <taxon>Pseudomonadati</taxon>
        <taxon>Pseudomonadota</taxon>
        <taxon>Betaproteobacteria</taxon>
        <taxon>Burkholderiales</taxon>
        <taxon>Burkholderiaceae</taxon>
        <taxon>Caballeronia</taxon>
    </lineage>
</organism>
<evidence type="ECO:0000256" key="1">
    <source>
        <dbReference type="SAM" id="MobiDB-lite"/>
    </source>
</evidence>
<protein>
    <submittedName>
        <fullName evidence="2">Uncharacterized protein</fullName>
    </submittedName>
</protein>